<sequence>MGFSQALSGLNAASSSLDVLGNNIANSQTVGYKGSSVQFADVFAGSTGLGTKVANVLQDFGDGNIENTGRNLDLAISGEGFYRFQQEGEVVYSRNGQLSMTADGFLENAQGARIMGYGLSDANDPFSQVVTGGQPVPLNVPSADMPALATGTSTGDNPGVQAVYNLDASIDETDASKLNTAQVFTDATQGTSAEVSYHYSNSYTVYDSLGTAHNVTAYFTKTGANTWDVTTAINGVAGSVDAAGAVQAQGTLTFNADGTLADDTPINLAYANANDGSAQIATGADNLNFDFDLAGTTQFSNDSTNTSLTQDGYTSGALVGITIEDDGTVMRNYTNEQSMAAGQIVLANFRNPEGLEAVGDNAWKATGVSGQELVGEAGTGMLGSINSGAIETSNVDLAKQLVDMIVTQRAYQANSQTISTQDEVLQAAINLSR</sequence>
<dbReference type="Pfam" id="PF00460">
    <property type="entry name" value="Flg_bb_rod"/>
    <property type="match status" value="1"/>
</dbReference>
<dbReference type="InterPro" id="IPR011491">
    <property type="entry name" value="FlgE_D2"/>
</dbReference>
<evidence type="ECO:0000256" key="2">
    <source>
        <dbReference type="ARBA" id="ARBA00009677"/>
    </source>
</evidence>
<dbReference type="InterPro" id="IPR053967">
    <property type="entry name" value="LlgE_F_G-like_D1"/>
</dbReference>
<feature type="domain" description="Flagellar hook protein FlgE D2" evidence="8">
    <location>
        <begin position="183"/>
        <end position="313"/>
    </location>
</feature>
<keyword evidence="10" id="KW-0969">Cilium</keyword>
<dbReference type="SUPFAM" id="SSF117143">
    <property type="entry name" value="Flagellar hook protein flgE"/>
    <property type="match status" value="1"/>
</dbReference>
<comment type="subcellular location">
    <subcellularLocation>
        <location evidence="1 5">Bacterial flagellum basal body</location>
    </subcellularLocation>
</comment>
<dbReference type="GO" id="GO:0071978">
    <property type="term" value="P:bacterial-type flagellum-dependent swarming motility"/>
    <property type="evidence" value="ECO:0007669"/>
    <property type="project" value="TreeGrafter"/>
</dbReference>
<accession>A0A7W5BY55</accession>
<evidence type="ECO:0000259" key="9">
    <source>
        <dbReference type="Pfam" id="PF22692"/>
    </source>
</evidence>
<keyword evidence="10" id="KW-0966">Cell projection</keyword>
<feature type="domain" description="Flagellar basal body rod protein N-terminal" evidence="6">
    <location>
        <begin position="6"/>
        <end position="33"/>
    </location>
</feature>
<dbReference type="InterPro" id="IPR020013">
    <property type="entry name" value="Flagellar_FlgE/F/G"/>
</dbReference>
<proteinExistence type="inferred from homology"/>
<dbReference type="GO" id="GO:0009425">
    <property type="term" value="C:bacterial-type flagellum basal body"/>
    <property type="evidence" value="ECO:0007669"/>
    <property type="project" value="UniProtKB-SubCell"/>
</dbReference>
<dbReference type="Gene3D" id="2.60.98.20">
    <property type="entry name" value="Flagellar hook protein FlgE"/>
    <property type="match status" value="1"/>
</dbReference>
<comment type="function">
    <text evidence="5">A flexible structure which links the flagellar filament to the drive apparatus in the basal body.</text>
</comment>
<dbReference type="RefSeq" id="WP_183386753.1">
    <property type="nucleotide sequence ID" value="NZ_JACHXM010000004.1"/>
</dbReference>
<feature type="domain" description="Flagellar hook protein FlgE/F/G-like D1" evidence="9">
    <location>
        <begin position="75"/>
        <end position="116"/>
    </location>
</feature>
<protein>
    <recommendedName>
        <fullName evidence="3 5">Flagellar hook protein FlgE</fullName>
    </recommendedName>
</protein>
<name>A0A7W5BY55_9GAMM</name>
<dbReference type="InterPro" id="IPR010930">
    <property type="entry name" value="Flg_bb/hook_C_dom"/>
</dbReference>
<dbReference type="Pfam" id="PF22692">
    <property type="entry name" value="LlgE_F_G_D1"/>
    <property type="match status" value="1"/>
</dbReference>
<feature type="domain" description="Flagellar basal-body/hook protein C-terminal" evidence="7">
    <location>
        <begin position="387"/>
        <end position="431"/>
    </location>
</feature>
<keyword evidence="4 5" id="KW-0975">Bacterial flagellum</keyword>
<comment type="caution">
    <text evidence="10">The sequence shown here is derived from an EMBL/GenBank/DDBJ whole genome shotgun (WGS) entry which is preliminary data.</text>
</comment>
<evidence type="ECO:0000256" key="1">
    <source>
        <dbReference type="ARBA" id="ARBA00004117"/>
    </source>
</evidence>
<comment type="similarity">
    <text evidence="2 5">Belongs to the flagella basal body rod proteins family.</text>
</comment>
<evidence type="ECO:0000313" key="10">
    <source>
        <dbReference type="EMBL" id="MBB3140353.1"/>
    </source>
</evidence>
<dbReference type="InterPro" id="IPR037925">
    <property type="entry name" value="FlgE/F/G-like"/>
</dbReference>
<dbReference type="AlphaFoldDB" id="A0A7W5BY55"/>
<evidence type="ECO:0000256" key="3">
    <source>
        <dbReference type="ARBA" id="ARBA00019015"/>
    </source>
</evidence>
<reference evidence="10 11" key="1">
    <citation type="submission" date="2020-08" db="EMBL/GenBank/DDBJ databases">
        <title>Genomic Encyclopedia of Type Strains, Phase III (KMG-III): the genomes of soil and plant-associated and newly described type strains.</title>
        <authorList>
            <person name="Whitman W."/>
        </authorList>
    </citation>
    <scope>NUCLEOTIDE SEQUENCE [LARGE SCALE GENOMIC DNA]</scope>
    <source>
        <strain evidence="10 11">CECT 5995</strain>
    </source>
</reference>
<dbReference type="PANTHER" id="PTHR30435:SF1">
    <property type="entry name" value="FLAGELLAR HOOK PROTEIN FLGE"/>
    <property type="match status" value="1"/>
</dbReference>
<keyword evidence="10" id="KW-0282">Flagellum</keyword>
<dbReference type="EMBL" id="JACHXM010000004">
    <property type="protein sequence ID" value="MBB3140353.1"/>
    <property type="molecule type" value="Genomic_DNA"/>
</dbReference>
<evidence type="ECO:0000259" key="7">
    <source>
        <dbReference type="Pfam" id="PF06429"/>
    </source>
</evidence>
<dbReference type="GO" id="GO:0005829">
    <property type="term" value="C:cytosol"/>
    <property type="evidence" value="ECO:0007669"/>
    <property type="project" value="TreeGrafter"/>
</dbReference>
<organism evidence="10 11">
    <name type="scientific">Halomonas organivorans</name>
    <dbReference type="NCBI Taxonomy" id="257772"/>
    <lineage>
        <taxon>Bacteria</taxon>
        <taxon>Pseudomonadati</taxon>
        <taxon>Pseudomonadota</taxon>
        <taxon>Gammaproteobacteria</taxon>
        <taxon>Oceanospirillales</taxon>
        <taxon>Halomonadaceae</taxon>
        <taxon>Halomonas</taxon>
    </lineage>
</organism>
<dbReference type="Pfam" id="PF06429">
    <property type="entry name" value="Flg_bbr_C"/>
    <property type="match status" value="1"/>
</dbReference>
<dbReference type="NCBIfam" id="TIGR03506">
    <property type="entry name" value="FlgEFG_subfam"/>
    <property type="match status" value="1"/>
</dbReference>
<dbReference type="GO" id="GO:0009424">
    <property type="term" value="C:bacterial-type flagellum hook"/>
    <property type="evidence" value="ECO:0007669"/>
    <property type="project" value="TreeGrafter"/>
</dbReference>
<evidence type="ECO:0000256" key="5">
    <source>
        <dbReference type="RuleBase" id="RU362116"/>
    </source>
</evidence>
<dbReference type="NCBIfam" id="NF004238">
    <property type="entry name" value="PRK05682.1-1"/>
    <property type="match status" value="1"/>
</dbReference>
<evidence type="ECO:0000256" key="4">
    <source>
        <dbReference type="ARBA" id="ARBA00023143"/>
    </source>
</evidence>
<dbReference type="PANTHER" id="PTHR30435">
    <property type="entry name" value="FLAGELLAR PROTEIN"/>
    <property type="match status" value="1"/>
</dbReference>
<gene>
    <name evidence="10" type="ORF">FHR96_001215</name>
</gene>
<evidence type="ECO:0000259" key="6">
    <source>
        <dbReference type="Pfam" id="PF00460"/>
    </source>
</evidence>
<dbReference type="Pfam" id="PF07559">
    <property type="entry name" value="FlgE_D2"/>
    <property type="match status" value="1"/>
</dbReference>
<dbReference type="Proteomes" id="UP000525987">
    <property type="component" value="Unassembled WGS sequence"/>
</dbReference>
<evidence type="ECO:0000259" key="8">
    <source>
        <dbReference type="Pfam" id="PF07559"/>
    </source>
</evidence>
<dbReference type="InterPro" id="IPR001444">
    <property type="entry name" value="Flag_bb_rod_N"/>
</dbReference>
<evidence type="ECO:0000313" key="11">
    <source>
        <dbReference type="Proteomes" id="UP000525987"/>
    </source>
</evidence>
<keyword evidence="11" id="KW-1185">Reference proteome</keyword>
<dbReference type="InterPro" id="IPR037058">
    <property type="entry name" value="Falgellar_hook_FlgE_sf"/>
</dbReference>